<accession>A0A5A5TF91</accession>
<gene>
    <name evidence="3" type="ORF">KDI_36460</name>
</gene>
<reference evidence="3 4" key="1">
    <citation type="submission" date="2019-01" db="EMBL/GenBank/DDBJ databases">
        <title>Draft genome sequence of Dictyobacter sp. Uno17.</title>
        <authorList>
            <person name="Wang C.M."/>
            <person name="Zheng Y."/>
            <person name="Sakai Y."/>
            <person name="Abe K."/>
            <person name="Yokota A."/>
            <person name="Yabe S."/>
        </authorList>
    </citation>
    <scope>NUCLEOTIDE SEQUENCE [LARGE SCALE GENOMIC DNA]</scope>
    <source>
        <strain evidence="3 4">Uno17</strain>
    </source>
</reference>
<dbReference type="InterPro" id="IPR036291">
    <property type="entry name" value="NAD(P)-bd_dom_sf"/>
</dbReference>
<evidence type="ECO:0000256" key="1">
    <source>
        <dbReference type="ARBA" id="ARBA00007637"/>
    </source>
</evidence>
<dbReference type="SUPFAM" id="SSF51735">
    <property type="entry name" value="NAD(P)-binding Rossmann-fold domains"/>
    <property type="match status" value="1"/>
</dbReference>
<dbReference type="Proteomes" id="UP000322530">
    <property type="component" value="Unassembled WGS sequence"/>
</dbReference>
<dbReference type="AlphaFoldDB" id="A0A5A5TF91"/>
<keyword evidence="4" id="KW-1185">Reference proteome</keyword>
<comment type="caution">
    <text evidence="3">The sequence shown here is derived from an EMBL/GenBank/DDBJ whole genome shotgun (WGS) entry which is preliminary data.</text>
</comment>
<feature type="domain" description="NAD-dependent epimerase/dehydratase" evidence="2">
    <location>
        <begin position="4"/>
        <end position="232"/>
    </location>
</feature>
<dbReference type="EMBL" id="BIXY01000059">
    <property type="protein sequence ID" value="GCF10082.1"/>
    <property type="molecule type" value="Genomic_DNA"/>
</dbReference>
<comment type="similarity">
    <text evidence="1">Belongs to the NAD(P)-dependent epimerase/dehydratase family.</text>
</comment>
<dbReference type="Pfam" id="PF01370">
    <property type="entry name" value="Epimerase"/>
    <property type="match status" value="1"/>
</dbReference>
<protein>
    <recommendedName>
        <fullName evidence="2">NAD-dependent epimerase/dehydratase domain-containing protein</fullName>
    </recommendedName>
</protein>
<dbReference type="InterPro" id="IPR001509">
    <property type="entry name" value="Epimerase_deHydtase"/>
</dbReference>
<organism evidence="3 4">
    <name type="scientific">Dictyobacter arantiisoli</name>
    <dbReference type="NCBI Taxonomy" id="2014874"/>
    <lineage>
        <taxon>Bacteria</taxon>
        <taxon>Bacillati</taxon>
        <taxon>Chloroflexota</taxon>
        <taxon>Ktedonobacteria</taxon>
        <taxon>Ktedonobacterales</taxon>
        <taxon>Dictyobacteraceae</taxon>
        <taxon>Dictyobacter</taxon>
    </lineage>
</organism>
<proteinExistence type="inferred from homology"/>
<sequence length="316" mass="34869">MRLLVTGAAGFIGRNILLAVPHTWEVITLYRPGNTDFLHFLQEKQLRHIQPVACDLTDEGQVRQAMHLTGGAFEACLALASNTSIPGSIEHPIQDATINILGLLHLLQYCTLKHLVYLSSGAVYIGLRGAVGPLAPVVPTLPYAISKLAAEHYIQAYIQHHTSLQAATILRFFGAYGPYEPVRKLYTKLVRRFAFERNPHFTVTGDGENYIDAMYVDDAITALMAVLTEPVSEGVRCVDLGVGSRESVKEVVLRAAHTFGIEPQLQYEGVSAEYIQFVIDPRTFASLYHFTPTISLEVGLQRLATHLAQVEGIMND</sequence>
<name>A0A5A5TF91_9CHLR</name>
<evidence type="ECO:0000259" key="2">
    <source>
        <dbReference type="Pfam" id="PF01370"/>
    </source>
</evidence>
<dbReference type="PANTHER" id="PTHR43000">
    <property type="entry name" value="DTDP-D-GLUCOSE 4,6-DEHYDRATASE-RELATED"/>
    <property type="match status" value="1"/>
</dbReference>
<evidence type="ECO:0000313" key="4">
    <source>
        <dbReference type="Proteomes" id="UP000322530"/>
    </source>
</evidence>
<dbReference type="Gene3D" id="3.90.25.10">
    <property type="entry name" value="UDP-galactose 4-epimerase, domain 1"/>
    <property type="match status" value="1"/>
</dbReference>
<dbReference type="Gene3D" id="3.40.50.720">
    <property type="entry name" value="NAD(P)-binding Rossmann-like Domain"/>
    <property type="match status" value="1"/>
</dbReference>
<evidence type="ECO:0000313" key="3">
    <source>
        <dbReference type="EMBL" id="GCF10082.1"/>
    </source>
</evidence>